<dbReference type="Gene3D" id="3.60.15.10">
    <property type="entry name" value="Ribonuclease Z/Hydroxyacylglutathione hydrolase-like"/>
    <property type="match status" value="1"/>
</dbReference>
<organism evidence="6 7">
    <name type="scientific">Xanthomonas campestris pv. translucens</name>
    <dbReference type="NCBI Taxonomy" id="343"/>
    <lineage>
        <taxon>Bacteria</taxon>
        <taxon>Pseudomonadati</taxon>
        <taxon>Pseudomonadota</taxon>
        <taxon>Gammaproteobacteria</taxon>
        <taxon>Lysobacterales</taxon>
        <taxon>Lysobacteraceae</taxon>
        <taxon>Xanthomonas</taxon>
        <taxon>Xanthomonas translucens group</taxon>
    </lineage>
</organism>
<accession>A0A109HE67</accession>
<evidence type="ECO:0000256" key="4">
    <source>
        <dbReference type="ARBA" id="ARBA00022833"/>
    </source>
</evidence>
<evidence type="ECO:0000313" key="6">
    <source>
        <dbReference type="EMBL" id="KWV10484.1"/>
    </source>
</evidence>
<gene>
    <name evidence="6" type="ORF">ATB53_07410</name>
</gene>
<dbReference type="OrthoDB" id="5443440at2"/>
<keyword evidence="4" id="KW-0862">Zinc</keyword>
<dbReference type="RefSeq" id="WP_060748786.1">
    <property type="nucleotide sequence ID" value="NZ_LNTA01000404.1"/>
</dbReference>
<reference evidence="6 7" key="1">
    <citation type="submission" date="2015-11" db="EMBL/GenBank/DDBJ databases">
        <title>Long Read and Single Molecule DNA Sequencing Simplifies Genome Assembly and TAL Effector Gene Analysis of Xanthomonas translucens.</title>
        <authorList>
            <person name="Peng Z."/>
            <person name="Hu Y."/>
            <person name="Xie J."/>
            <person name="Potnis N."/>
            <person name="Akhunova A."/>
            <person name="Jones J."/>
            <person name="Liu Z."/>
            <person name="White F."/>
            <person name="Liu S."/>
        </authorList>
    </citation>
    <scope>NUCLEOTIDE SEQUENCE [LARGE SCALE GENOMIC DNA]</scope>
    <source>
        <strain evidence="6 7">B1</strain>
    </source>
</reference>
<dbReference type="PANTHER" id="PTHR42978">
    <property type="entry name" value="QUORUM-QUENCHING LACTONASE YTNP-RELATED-RELATED"/>
    <property type="match status" value="1"/>
</dbReference>
<keyword evidence="3 6" id="KW-0378">Hydrolase</keyword>
<feature type="domain" description="Metallo-beta-lactamase" evidence="5">
    <location>
        <begin position="42"/>
        <end position="263"/>
    </location>
</feature>
<dbReference type="GO" id="GO:0016787">
    <property type="term" value="F:hydrolase activity"/>
    <property type="evidence" value="ECO:0007669"/>
    <property type="project" value="UniProtKB-KW"/>
</dbReference>
<dbReference type="CDD" id="cd16281">
    <property type="entry name" value="metallo-hydrolase-like_MBL-fold"/>
    <property type="match status" value="1"/>
</dbReference>
<evidence type="ECO:0000256" key="2">
    <source>
        <dbReference type="ARBA" id="ARBA00022723"/>
    </source>
</evidence>
<dbReference type="Pfam" id="PF00753">
    <property type="entry name" value="Lactamase_B"/>
    <property type="match status" value="1"/>
</dbReference>
<comment type="similarity">
    <text evidence="1">Belongs to the metallo-beta-lactamase superfamily.</text>
</comment>
<dbReference type="AlphaFoldDB" id="A0A109HE67"/>
<dbReference type="GO" id="GO:0046872">
    <property type="term" value="F:metal ion binding"/>
    <property type="evidence" value="ECO:0007669"/>
    <property type="project" value="UniProtKB-KW"/>
</dbReference>
<dbReference type="SUPFAM" id="SSF56281">
    <property type="entry name" value="Metallo-hydrolase/oxidoreductase"/>
    <property type="match status" value="1"/>
</dbReference>
<dbReference type="SMART" id="SM00849">
    <property type="entry name" value="Lactamase_B"/>
    <property type="match status" value="1"/>
</dbReference>
<dbReference type="Proteomes" id="UP000055854">
    <property type="component" value="Unassembled WGS sequence"/>
</dbReference>
<evidence type="ECO:0000259" key="5">
    <source>
        <dbReference type="SMART" id="SM00849"/>
    </source>
</evidence>
<dbReference type="InterPro" id="IPR001279">
    <property type="entry name" value="Metallo-B-lactamas"/>
</dbReference>
<keyword evidence="2" id="KW-0479">Metal-binding</keyword>
<evidence type="ECO:0000256" key="3">
    <source>
        <dbReference type="ARBA" id="ARBA00022801"/>
    </source>
</evidence>
<protein>
    <submittedName>
        <fullName evidence="6">MBL fold metallo-hydrolase</fullName>
    </submittedName>
</protein>
<proteinExistence type="inferred from homology"/>
<evidence type="ECO:0000313" key="7">
    <source>
        <dbReference type="Proteomes" id="UP000055854"/>
    </source>
</evidence>
<evidence type="ECO:0000256" key="1">
    <source>
        <dbReference type="ARBA" id="ARBA00007749"/>
    </source>
</evidence>
<name>A0A109HE67_XANCT</name>
<dbReference type="EMBL" id="LNTA01000404">
    <property type="protein sequence ID" value="KWV10484.1"/>
    <property type="molecule type" value="Genomic_DNA"/>
</dbReference>
<dbReference type="InterPro" id="IPR036866">
    <property type="entry name" value="RibonucZ/Hydroxyglut_hydro"/>
</dbReference>
<sequence length="302" mass="32734">MKLWSIQGNSQKLDGGAMFGNAPKAMWQHWAAPDDGNRIALACRALLARPLAGKTVLFETGVGAFFAPALRERYGIQEERHVLLDSLREAGVAHPDIDVVVLSHLHFDHAGGLLAPWRKGAAPELLFPNARFLVGAAHWQRALQPHPRDRASFIPELPGLLEASGRLELVDADYSRTLGEAVRFRFSDGHTPGLMLAEIVGAQQADGQAHGGVAFCADLIPGRSWVHVPITMGYDRNAELLIDEKRAFLEDALARNVHLFFTHDPDCALAQLARDGKGRFVTTHALPALQARVLAAGIPAGG</sequence>
<comment type="caution">
    <text evidence="6">The sequence shown here is derived from an EMBL/GenBank/DDBJ whole genome shotgun (WGS) entry which is preliminary data.</text>
</comment>
<dbReference type="PANTHER" id="PTHR42978:SF6">
    <property type="entry name" value="QUORUM-QUENCHING LACTONASE YTNP-RELATED"/>
    <property type="match status" value="1"/>
</dbReference>
<dbReference type="InterPro" id="IPR051013">
    <property type="entry name" value="MBL_superfamily_lactonases"/>
</dbReference>